<evidence type="ECO:0008006" key="4">
    <source>
        <dbReference type="Google" id="ProtNLM"/>
    </source>
</evidence>
<reference evidence="2 3" key="1">
    <citation type="submission" date="2023-05" db="EMBL/GenBank/DDBJ databases">
        <title>Novel species of genus Flectobacillus isolated from stream in China.</title>
        <authorList>
            <person name="Lu H."/>
        </authorList>
    </citation>
    <scope>NUCLEOTIDE SEQUENCE [LARGE SCALE GENOMIC DNA]</scope>
    <source>
        <strain evidence="2 3">KCTC 42575</strain>
    </source>
</reference>
<sequence>MEKHNIDKLFDERLQNYERKPRPEAWDKLQAKLQQNETKIVPLWWKVARAASVVILLGAAGYWAFHTNSETEISVAEKTSTTQQPSGDLQAGSQGSQMQSQLPDRIVPMKEVVAQKKSDNKNSWKTTNPKSGTLRVHQNPLVEPNKDLSENTLATVDPIQPVSKTNNTIVLLMEPSPEPASSPKTSETIVLAMVDAMDTGGTERPRPSVWTDELNTKKTSKFGKLWQQLKRAKNGEGVDWNELGVKPQKVLARADAKLENTKESIVESVKEIKNNEK</sequence>
<feature type="region of interest" description="Disordered" evidence="1">
    <location>
        <begin position="76"/>
        <end position="101"/>
    </location>
</feature>
<comment type="caution">
    <text evidence="2">The sequence shown here is derived from an EMBL/GenBank/DDBJ whole genome shotgun (WGS) entry which is preliminary data.</text>
</comment>
<dbReference type="EMBL" id="JASHIF010000010">
    <property type="protein sequence ID" value="MDI9860318.1"/>
    <property type="molecule type" value="Genomic_DNA"/>
</dbReference>
<feature type="compositionally biased region" description="Low complexity" evidence="1">
    <location>
        <begin position="90"/>
        <end position="101"/>
    </location>
</feature>
<name>A0ABT6Y9Q4_9BACT</name>
<keyword evidence="3" id="KW-1185">Reference proteome</keyword>
<accession>A0ABT6Y9Q4</accession>
<feature type="region of interest" description="Disordered" evidence="1">
    <location>
        <begin position="115"/>
        <end position="137"/>
    </location>
</feature>
<evidence type="ECO:0000313" key="3">
    <source>
        <dbReference type="Proteomes" id="UP001236507"/>
    </source>
</evidence>
<feature type="compositionally biased region" description="Polar residues" evidence="1">
    <location>
        <begin position="76"/>
        <end position="87"/>
    </location>
</feature>
<evidence type="ECO:0000256" key="1">
    <source>
        <dbReference type="SAM" id="MobiDB-lite"/>
    </source>
</evidence>
<dbReference type="Proteomes" id="UP001236507">
    <property type="component" value="Unassembled WGS sequence"/>
</dbReference>
<proteinExistence type="predicted"/>
<evidence type="ECO:0000313" key="2">
    <source>
        <dbReference type="EMBL" id="MDI9860318.1"/>
    </source>
</evidence>
<organism evidence="2 3">
    <name type="scientific">Flectobacillus roseus</name>
    <dbReference type="NCBI Taxonomy" id="502259"/>
    <lineage>
        <taxon>Bacteria</taxon>
        <taxon>Pseudomonadati</taxon>
        <taxon>Bacteroidota</taxon>
        <taxon>Cytophagia</taxon>
        <taxon>Cytophagales</taxon>
        <taxon>Flectobacillaceae</taxon>
        <taxon>Flectobacillus</taxon>
    </lineage>
</organism>
<gene>
    <name evidence="2" type="ORF">QM524_13960</name>
</gene>
<protein>
    <recommendedName>
        <fullName evidence="4">Anti-sigma factor</fullName>
    </recommendedName>
</protein>
<dbReference type="RefSeq" id="WP_283345059.1">
    <property type="nucleotide sequence ID" value="NZ_JASHIF010000010.1"/>
</dbReference>